<keyword evidence="3" id="KW-1185">Reference proteome</keyword>
<dbReference type="AlphaFoldDB" id="A0A4Y2T6Z2"/>
<feature type="chain" id="PRO_5021271329" evidence="1">
    <location>
        <begin position="25"/>
        <end position="120"/>
    </location>
</feature>
<keyword evidence="1" id="KW-0732">Signal</keyword>
<dbReference type="Proteomes" id="UP000499080">
    <property type="component" value="Unassembled WGS sequence"/>
</dbReference>
<reference evidence="2 3" key="1">
    <citation type="journal article" date="2019" name="Sci. Rep.">
        <title>Orb-weaving spider Araneus ventricosus genome elucidates the spidroin gene catalogue.</title>
        <authorList>
            <person name="Kono N."/>
            <person name="Nakamura H."/>
            <person name="Ohtoshi R."/>
            <person name="Moran D.A.P."/>
            <person name="Shinohara A."/>
            <person name="Yoshida Y."/>
            <person name="Fujiwara M."/>
            <person name="Mori M."/>
            <person name="Tomita M."/>
            <person name="Arakawa K."/>
        </authorList>
    </citation>
    <scope>NUCLEOTIDE SEQUENCE [LARGE SCALE GENOMIC DNA]</scope>
</reference>
<evidence type="ECO:0000313" key="3">
    <source>
        <dbReference type="Proteomes" id="UP000499080"/>
    </source>
</evidence>
<sequence>MGDGRWRWRFGMFWHLRHGRVGMATSTIPTYYQTHASIAWAINTVKESRSEIQSYLNSWLSLCEPFPLAFTLQVITFQSSSLFCISSLSPSNSDSFHNQNFSRSLHFSRRISACIGIQIR</sequence>
<comment type="caution">
    <text evidence="2">The sequence shown here is derived from an EMBL/GenBank/DDBJ whole genome shotgun (WGS) entry which is preliminary data.</text>
</comment>
<feature type="signal peptide" evidence="1">
    <location>
        <begin position="1"/>
        <end position="24"/>
    </location>
</feature>
<dbReference type="EMBL" id="BGPR01026560">
    <property type="protein sequence ID" value="GBN96388.1"/>
    <property type="molecule type" value="Genomic_DNA"/>
</dbReference>
<evidence type="ECO:0000313" key="2">
    <source>
        <dbReference type="EMBL" id="GBN96388.1"/>
    </source>
</evidence>
<proteinExistence type="predicted"/>
<gene>
    <name evidence="2" type="ORF">AVEN_35960_1</name>
</gene>
<accession>A0A4Y2T6Z2</accession>
<evidence type="ECO:0000256" key="1">
    <source>
        <dbReference type="SAM" id="SignalP"/>
    </source>
</evidence>
<name>A0A4Y2T6Z2_ARAVE</name>
<organism evidence="2 3">
    <name type="scientific">Araneus ventricosus</name>
    <name type="common">Orbweaver spider</name>
    <name type="synonym">Epeira ventricosa</name>
    <dbReference type="NCBI Taxonomy" id="182803"/>
    <lineage>
        <taxon>Eukaryota</taxon>
        <taxon>Metazoa</taxon>
        <taxon>Ecdysozoa</taxon>
        <taxon>Arthropoda</taxon>
        <taxon>Chelicerata</taxon>
        <taxon>Arachnida</taxon>
        <taxon>Araneae</taxon>
        <taxon>Araneomorphae</taxon>
        <taxon>Entelegynae</taxon>
        <taxon>Araneoidea</taxon>
        <taxon>Araneidae</taxon>
        <taxon>Araneus</taxon>
    </lineage>
</organism>
<protein>
    <submittedName>
        <fullName evidence="2">Uncharacterized protein</fullName>
    </submittedName>
</protein>